<feature type="transmembrane region" description="Helical" evidence="6">
    <location>
        <begin position="274"/>
        <end position="294"/>
    </location>
</feature>
<accession>A0AA88DL24</accession>
<feature type="transmembrane region" description="Helical" evidence="6">
    <location>
        <begin position="12"/>
        <end position="29"/>
    </location>
</feature>
<comment type="similarity">
    <text evidence="2 6">Belongs to the drug/metabolite transporter (DMT) superfamily. Plant drug/metabolite exporter (P-DME) (TC 2.A.7.4) family.</text>
</comment>
<feature type="transmembrane region" description="Helical" evidence="6">
    <location>
        <begin position="137"/>
        <end position="155"/>
    </location>
</feature>
<evidence type="ECO:0000259" key="8">
    <source>
        <dbReference type="Pfam" id="PF00892"/>
    </source>
</evidence>
<feature type="transmembrane region" description="Helical" evidence="6">
    <location>
        <begin position="215"/>
        <end position="236"/>
    </location>
</feature>
<keyword evidence="10" id="KW-1185">Reference proteome</keyword>
<evidence type="ECO:0000313" key="9">
    <source>
        <dbReference type="EMBL" id="GMN57268.1"/>
    </source>
</evidence>
<name>A0AA88DL24_FICCA</name>
<evidence type="ECO:0000256" key="6">
    <source>
        <dbReference type="RuleBase" id="RU363077"/>
    </source>
</evidence>
<proteinExistence type="inferred from homology"/>
<evidence type="ECO:0000256" key="3">
    <source>
        <dbReference type="ARBA" id="ARBA00022692"/>
    </source>
</evidence>
<dbReference type="InterPro" id="IPR000620">
    <property type="entry name" value="EamA_dom"/>
</dbReference>
<dbReference type="EMBL" id="BTGU01000069">
    <property type="protein sequence ID" value="GMN57268.1"/>
    <property type="molecule type" value="Genomic_DNA"/>
</dbReference>
<dbReference type="Pfam" id="PF00892">
    <property type="entry name" value="EamA"/>
    <property type="match status" value="2"/>
</dbReference>
<keyword evidence="4 6" id="KW-1133">Transmembrane helix</keyword>
<evidence type="ECO:0000256" key="1">
    <source>
        <dbReference type="ARBA" id="ARBA00004141"/>
    </source>
</evidence>
<organism evidence="9 10">
    <name type="scientific">Ficus carica</name>
    <name type="common">Common fig</name>
    <dbReference type="NCBI Taxonomy" id="3494"/>
    <lineage>
        <taxon>Eukaryota</taxon>
        <taxon>Viridiplantae</taxon>
        <taxon>Streptophyta</taxon>
        <taxon>Embryophyta</taxon>
        <taxon>Tracheophyta</taxon>
        <taxon>Spermatophyta</taxon>
        <taxon>Magnoliopsida</taxon>
        <taxon>eudicotyledons</taxon>
        <taxon>Gunneridae</taxon>
        <taxon>Pentapetalae</taxon>
        <taxon>rosids</taxon>
        <taxon>fabids</taxon>
        <taxon>Rosales</taxon>
        <taxon>Moraceae</taxon>
        <taxon>Ficeae</taxon>
        <taxon>Ficus</taxon>
    </lineage>
</organism>
<feature type="transmembrane region" description="Helical" evidence="6">
    <location>
        <begin position="106"/>
        <end position="125"/>
    </location>
</feature>
<gene>
    <name evidence="9" type="ORF">TIFTF001_026376</name>
</gene>
<dbReference type="SUPFAM" id="SSF103481">
    <property type="entry name" value="Multidrug resistance efflux transporter EmrE"/>
    <property type="match status" value="2"/>
</dbReference>
<keyword evidence="3 6" id="KW-0812">Transmembrane</keyword>
<reference evidence="9" key="1">
    <citation type="submission" date="2023-07" db="EMBL/GenBank/DDBJ databases">
        <title>draft genome sequence of fig (Ficus carica).</title>
        <authorList>
            <person name="Takahashi T."/>
            <person name="Nishimura K."/>
        </authorList>
    </citation>
    <scope>NUCLEOTIDE SEQUENCE</scope>
</reference>
<feature type="transmembrane region" description="Helical" evidence="6">
    <location>
        <begin position="187"/>
        <end position="208"/>
    </location>
</feature>
<evidence type="ECO:0000256" key="4">
    <source>
        <dbReference type="ARBA" id="ARBA00022989"/>
    </source>
</evidence>
<feature type="transmembrane region" description="Helical" evidence="6">
    <location>
        <begin position="41"/>
        <end position="62"/>
    </location>
</feature>
<evidence type="ECO:0000256" key="7">
    <source>
        <dbReference type="SAM" id="MobiDB-lite"/>
    </source>
</evidence>
<evidence type="ECO:0000313" key="10">
    <source>
        <dbReference type="Proteomes" id="UP001187192"/>
    </source>
</evidence>
<feature type="region of interest" description="Disordered" evidence="7">
    <location>
        <begin position="327"/>
        <end position="349"/>
    </location>
</feature>
<dbReference type="InterPro" id="IPR030184">
    <property type="entry name" value="WAT1-related"/>
</dbReference>
<dbReference type="InterPro" id="IPR037185">
    <property type="entry name" value="EmrE-like"/>
</dbReference>
<protein>
    <recommendedName>
        <fullName evidence="6">WAT1-related protein</fullName>
    </recommendedName>
</protein>
<dbReference type="Proteomes" id="UP001187192">
    <property type="component" value="Unassembled WGS sequence"/>
</dbReference>
<dbReference type="GO" id="GO:0016020">
    <property type="term" value="C:membrane"/>
    <property type="evidence" value="ECO:0007669"/>
    <property type="project" value="UniProtKB-SubCell"/>
</dbReference>
<evidence type="ECO:0000256" key="5">
    <source>
        <dbReference type="ARBA" id="ARBA00023136"/>
    </source>
</evidence>
<evidence type="ECO:0000256" key="2">
    <source>
        <dbReference type="ARBA" id="ARBA00007635"/>
    </source>
</evidence>
<keyword evidence="5 6" id="KW-0472">Membrane</keyword>
<dbReference type="PANTHER" id="PTHR31218">
    <property type="entry name" value="WAT1-RELATED PROTEIN"/>
    <property type="match status" value="1"/>
</dbReference>
<comment type="caution">
    <text evidence="9">The sequence shown here is derived from an EMBL/GenBank/DDBJ whole genome shotgun (WGS) entry which is preliminary data.</text>
</comment>
<feature type="transmembrane region" description="Helical" evidence="6">
    <location>
        <begin position="242"/>
        <end position="262"/>
    </location>
</feature>
<dbReference type="AlphaFoldDB" id="A0AA88DL24"/>
<comment type="subcellular location">
    <subcellularLocation>
        <location evidence="1 6">Membrane</location>
        <topology evidence="1 6">Multi-pass membrane protein</topology>
    </subcellularLocation>
</comment>
<sequence>MSTKSLSPTLKPIVGIILLQFGYAGLSIFSKSALNKGISPYVLVVYRHAIAAAVISPFAIVLERKTRPKMTASVFAKIMLLALLEPVIDQNLFYTGMKFTTATFATALWNVLPVFTFVMAWIFRLEKVSIGRVHSQVKVLGTIVTVGGAMIMTVVDGPVLNFPWSSAKKGDHTAANATNDGNSVKGAIMIAIGSVSSSCFLIIQAITLKSYPAEITLTALICLMGAIEGTIAALVLEWRNPAAWSMHFNSMLGIVCSGFAYYVQGMAMKEKGPVFVTAFLPLNLVIVAILSSSILAETMYLGMVIGAVLIVVGIYMVLWGKSKDQLPCDSSNQVSAPKDENTKSSNQSV</sequence>
<feature type="domain" description="EamA" evidence="8">
    <location>
        <begin position="13"/>
        <end position="152"/>
    </location>
</feature>
<dbReference type="GO" id="GO:0022857">
    <property type="term" value="F:transmembrane transporter activity"/>
    <property type="evidence" value="ECO:0007669"/>
    <property type="project" value="InterPro"/>
</dbReference>
<feature type="domain" description="EamA" evidence="8">
    <location>
        <begin position="185"/>
        <end position="318"/>
    </location>
</feature>
<feature type="transmembrane region" description="Helical" evidence="6">
    <location>
        <begin position="300"/>
        <end position="318"/>
    </location>
</feature>